<dbReference type="Gramene" id="KJB39149">
    <property type="protein sequence ID" value="KJB39149"/>
    <property type="gene ID" value="B456_007G000100"/>
</dbReference>
<name>A0A0D2S463_GOSRA</name>
<evidence type="ECO:0000313" key="2">
    <source>
        <dbReference type="Proteomes" id="UP000032304"/>
    </source>
</evidence>
<evidence type="ECO:0000313" key="1">
    <source>
        <dbReference type="EMBL" id="KJB39149.1"/>
    </source>
</evidence>
<reference evidence="1 2" key="1">
    <citation type="journal article" date="2012" name="Nature">
        <title>Repeated polyploidization of Gossypium genomes and the evolution of spinnable cotton fibres.</title>
        <authorList>
            <person name="Paterson A.H."/>
            <person name="Wendel J.F."/>
            <person name="Gundlach H."/>
            <person name="Guo H."/>
            <person name="Jenkins J."/>
            <person name="Jin D."/>
            <person name="Llewellyn D."/>
            <person name="Showmaker K.C."/>
            <person name="Shu S."/>
            <person name="Udall J."/>
            <person name="Yoo M.J."/>
            <person name="Byers R."/>
            <person name="Chen W."/>
            <person name="Doron-Faigenboim A."/>
            <person name="Duke M.V."/>
            <person name="Gong L."/>
            <person name="Grimwood J."/>
            <person name="Grover C."/>
            <person name="Grupp K."/>
            <person name="Hu G."/>
            <person name="Lee T.H."/>
            <person name="Li J."/>
            <person name="Lin L."/>
            <person name="Liu T."/>
            <person name="Marler B.S."/>
            <person name="Page J.T."/>
            <person name="Roberts A.W."/>
            <person name="Romanel E."/>
            <person name="Sanders W.S."/>
            <person name="Szadkowski E."/>
            <person name="Tan X."/>
            <person name="Tang H."/>
            <person name="Xu C."/>
            <person name="Wang J."/>
            <person name="Wang Z."/>
            <person name="Zhang D."/>
            <person name="Zhang L."/>
            <person name="Ashrafi H."/>
            <person name="Bedon F."/>
            <person name="Bowers J.E."/>
            <person name="Brubaker C.L."/>
            <person name="Chee P.W."/>
            <person name="Das S."/>
            <person name="Gingle A.R."/>
            <person name="Haigler C.H."/>
            <person name="Harker D."/>
            <person name="Hoffmann L.V."/>
            <person name="Hovav R."/>
            <person name="Jones D.C."/>
            <person name="Lemke C."/>
            <person name="Mansoor S."/>
            <person name="ur Rahman M."/>
            <person name="Rainville L.N."/>
            <person name="Rambani A."/>
            <person name="Reddy U.K."/>
            <person name="Rong J.K."/>
            <person name="Saranga Y."/>
            <person name="Scheffler B.E."/>
            <person name="Scheffler J.A."/>
            <person name="Stelly D.M."/>
            <person name="Triplett B.A."/>
            <person name="Van Deynze A."/>
            <person name="Vaslin M.F."/>
            <person name="Waghmare V.N."/>
            <person name="Walford S.A."/>
            <person name="Wright R.J."/>
            <person name="Zaki E.A."/>
            <person name="Zhang T."/>
            <person name="Dennis E.S."/>
            <person name="Mayer K.F."/>
            <person name="Peterson D.G."/>
            <person name="Rokhsar D.S."/>
            <person name="Wang X."/>
            <person name="Schmutz J."/>
        </authorList>
    </citation>
    <scope>NUCLEOTIDE SEQUENCE [LARGE SCALE GENOMIC DNA]</scope>
</reference>
<dbReference type="EMBL" id="CM001746">
    <property type="protein sequence ID" value="KJB39149.1"/>
    <property type="molecule type" value="Genomic_DNA"/>
</dbReference>
<gene>
    <name evidence="1" type="ORF">B456_007G000100</name>
</gene>
<keyword evidence="2" id="KW-1185">Reference proteome</keyword>
<accession>A0A0D2S463</accession>
<sequence>MNMILSLTIIRVFSPHVYINNHTKLPIQQIYRDTMGLPKTTNQNPFANHTQENSNNPNYFKENIPNTYRLMQAPSSMKKKTYMHTRIMTISTVYNHETQIDKNLCN</sequence>
<organism evidence="1 2">
    <name type="scientific">Gossypium raimondii</name>
    <name type="common">Peruvian cotton</name>
    <name type="synonym">Gossypium klotzschianum subsp. raimondii</name>
    <dbReference type="NCBI Taxonomy" id="29730"/>
    <lineage>
        <taxon>Eukaryota</taxon>
        <taxon>Viridiplantae</taxon>
        <taxon>Streptophyta</taxon>
        <taxon>Embryophyta</taxon>
        <taxon>Tracheophyta</taxon>
        <taxon>Spermatophyta</taxon>
        <taxon>Magnoliopsida</taxon>
        <taxon>eudicotyledons</taxon>
        <taxon>Gunneridae</taxon>
        <taxon>Pentapetalae</taxon>
        <taxon>rosids</taxon>
        <taxon>malvids</taxon>
        <taxon>Malvales</taxon>
        <taxon>Malvaceae</taxon>
        <taxon>Malvoideae</taxon>
        <taxon>Gossypium</taxon>
    </lineage>
</organism>
<protein>
    <submittedName>
        <fullName evidence="1">Uncharacterized protein</fullName>
    </submittedName>
</protein>
<dbReference type="AlphaFoldDB" id="A0A0D2S463"/>
<dbReference type="OMA" id="HTRIMTI"/>
<dbReference type="Proteomes" id="UP000032304">
    <property type="component" value="Chromosome 7"/>
</dbReference>
<proteinExistence type="predicted"/>